<keyword evidence="4 10" id="KW-1003">Cell membrane</keyword>
<dbReference type="PIRSF" id="PIRSF006291">
    <property type="entry name" value="GspM"/>
    <property type="match status" value="1"/>
</dbReference>
<dbReference type="Pfam" id="PF04612">
    <property type="entry name" value="T2SSM"/>
    <property type="match status" value="1"/>
</dbReference>
<dbReference type="InterPro" id="IPR023229">
    <property type="entry name" value="T2SS_M_periplasmic_sf"/>
</dbReference>
<keyword evidence="13" id="KW-1185">Reference proteome</keyword>
<keyword evidence="8 11" id="KW-1133">Transmembrane helix</keyword>
<dbReference type="SUPFAM" id="SSF103054">
    <property type="entry name" value="General secretion pathway protein M, EpsM"/>
    <property type="match status" value="1"/>
</dbReference>
<evidence type="ECO:0000313" key="13">
    <source>
        <dbReference type="Proteomes" id="UP000315235"/>
    </source>
</evidence>
<comment type="similarity">
    <text evidence="2 10">Belongs to the GSP M family.</text>
</comment>
<evidence type="ECO:0000256" key="7">
    <source>
        <dbReference type="ARBA" id="ARBA00022927"/>
    </source>
</evidence>
<comment type="function">
    <text evidence="10">Inner membrane component of the type II secretion system required for the energy-dependent secretion of extracellular factors such as proteases and toxins from the periplasm.</text>
</comment>
<evidence type="ECO:0000256" key="1">
    <source>
        <dbReference type="ARBA" id="ARBA00004377"/>
    </source>
</evidence>
<evidence type="ECO:0000256" key="2">
    <source>
        <dbReference type="ARBA" id="ARBA00010637"/>
    </source>
</evidence>
<keyword evidence="7 10" id="KW-0653">Protein transport</keyword>
<dbReference type="Gene3D" id="3.30.1360.100">
    <property type="entry name" value="General secretion pathway protein M, EpsM"/>
    <property type="match status" value="1"/>
</dbReference>
<evidence type="ECO:0000256" key="9">
    <source>
        <dbReference type="ARBA" id="ARBA00023136"/>
    </source>
</evidence>
<keyword evidence="5 10" id="KW-0997">Cell inner membrane</keyword>
<evidence type="ECO:0000256" key="11">
    <source>
        <dbReference type="SAM" id="Phobius"/>
    </source>
</evidence>
<evidence type="ECO:0000313" key="12">
    <source>
        <dbReference type="EMBL" id="TRX75702.1"/>
    </source>
</evidence>
<protein>
    <recommendedName>
        <fullName evidence="10">Type II secretion system protein M</fullName>
        <shortName evidence="10">T2SS protein M</shortName>
    </recommendedName>
    <alternativeName>
        <fullName evidence="10">General secretion pathway protein M</fullName>
    </alternativeName>
</protein>
<dbReference type="EMBL" id="VJOY01000003">
    <property type="protein sequence ID" value="TRX75702.1"/>
    <property type="molecule type" value="Genomic_DNA"/>
</dbReference>
<dbReference type="GO" id="GO:0005886">
    <property type="term" value="C:plasma membrane"/>
    <property type="evidence" value="ECO:0007669"/>
    <property type="project" value="UniProtKB-SubCell"/>
</dbReference>
<evidence type="ECO:0000256" key="8">
    <source>
        <dbReference type="ARBA" id="ARBA00022989"/>
    </source>
</evidence>
<gene>
    <name evidence="12" type="ORF">FM069_04490</name>
</gene>
<evidence type="ECO:0000256" key="10">
    <source>
        <dbReference type="PIRNR" id="PIRNR006291"/>
    </source>
</evidence>
<evidence type="ECO:0000256" key="3">
    <source>
        <dbReference type="ARBA" id="ARBA00022448"/>
    </source>
</evidence>
<accession>A0A553H1T4</accession>
<comment type="caution">
    <text evidence="12">The sequence shown here is derived from an EMBL/GenBank/DDBJ whole genome shotgun (WGS) entry which is preliminary data.</text>
</comment>
<keyword evidence="9 10" id="KW-0472">Membrane</keyword>
<dbReference type="RefSeq" id="WP_143487094.1">
    <property type="nucleotide sequence ID" value="NZ_VJOY01000003.1"/>
</dbReference>
<comment type="subcellular location">
    <subcellularLocation>
        <location evidence="1">Cell inner membrane</location>
        <topology evidence="1">Single-pass membrane protein</topology>
    </subcellularLocation>
</comment>
<keyword evidence="3 10" id="KW-0813">Transport</keyword>
<name>A0A553H1T4_9PSED</name>
<evidence type="ECO:0000256" key="4">
    <source>
        <dbReference type="ARBA" id="ARBA00022475"/>
    </source>
</evidence>
<dbReference type="InterPro" id="IPR007690">
    <property type="entry name" value="T2SS_GspM"/>
</dbReference>
<evidence type="ECO:0000256" key="5">
    <source>
        <dbReference type="ARBA" id="ARBA00022519"/>
    </source>
</evidence>
<dbReference type="AlphaFoldDB" id="A0A553H1T4"/>
<dbReference type="Proteomes" id="UP000315235">
    <property type="component" value="Unassembled WGS sequence"/>
</dbReference>
<keyword evidence="6 11" id="KW-0812">Transmembrane</keyword>
<dbReference type="GO" id="GO:0015627">
    <property type="term" value="C:type II protein secretion system complex"/>
    <property type="evidence" value="ECO:0007669"/>
    <property type="project" value="InterPro"/>
</dbReference>
<organism evidence="12 13">
    <name type="scientific">Pseudomonas mangiferae</name>
    <dbReference type="NCBI Taxonomy" id="2593654"/>
    <lineage>
        <taxon>Bacteria</taxon>
        <taxon>Pseudomonadati</taxon>
        <taxon>Pseudomonadota</taxon>
        <taxon>Gammaproteobacteria</taxon>
        <taxon>Pseudomonadales</taxon>
        <taxon>Pseudomonadaceae</taxon>
        <taxon>Pseudomonas</taxon>
    </lineage>
</organism>
<proteinExistence type="inferred from homology"/>
<feature type="transmembrane region" description="Helical" evidence="11">
    <location>
        <begin position="27"/>
        <end position="45"/>
    </location>
</feature>
<dbReference type="OrthoDB" id="7013123at2"/>
<dbReference type="GO" id="GO:0015628">
    <property type="term" value="P:protein secretion by the type II secretion system"/>
    <property type="evidence" value="ECO:0007669"/>
    <property type="project" value="InterPro"/>
</dbReference>
<evidence type="ECO:0000256" key="6">
    <source>
        <dbReference type="ARBA" id="ARBA00022692"/>
    </source>
</evidence>
<reference evidence="12 13" key="1">
    <citation type="submission" date="2019-07" db="EMBL/GenBank/DDBJ databases">
        <title>Pseudomonas mangiferae sp. nov., isolated from bark of mango tree in Thailand.</title>
        <authorList>
            <person name="Srisuk N."/>
            <person name="Anurat P."/>
        </authorList>
    </citation>
    <scope>NUCLEOTIDE SEQUENCE [LARGE SCALE GENOMIC DNA]</scope>
    <source>
        <strain evidence="12 13">DMKU_BBB3-04</strain>
    </source>
</reference>
<sequence length="169" mass="18989">MNRTLPFSTQRDALAQRWQTMPPRDRLALALLGGFLLLVLLYLGFWRPAERRLEQARTHFEQQRQLHAYLQARAPEARTRQAQPTRSTVDPARLQGVVTASAAEQGLSIERLDNEGEAGVQASLQPAPFPQLLRWFVHLQEQGVNIQEAGLDRSDQGQVTARLSLKAGS</sequence>